<dbReference type="GO" id="GO:0009279">
    <property type="term" value="C:cell outer membrane"/>
    <property type="evidence" value="ECO:0007669"/>
    <property type="project" value="TreeGrafter"/>
</dbReference>
<dbReference type="AlphaFoldDB" id="A0A1G9B021"/>
<dbReference type="Gene3D" id="2.60.450.10">
    <property type="entry name" value="Lipopolysaccharide (LPS) transport protein A like domain"/>
    <property type="match status" value="1"/>
</dbReference>
<dbReference type="PANTHER" id="PTHR30189">
    <property type="entry name" value="LPS-ASSEMBLY PROTEIN"/>
    <property type="match status" value="1"/>
</dbReference>
<evidence type="ECO:0000259" key="1">
    <source>
        <dbReference type="Pfam" id="PF19838"/>
    </source>
</evidence>
<evidence type="ECO:0000313" key="3">
    <source>
        <dbReference type="Proteomes" id="UP000198510"/>
    </source>
</evidence>
<dbReference type="InterPro" id="IPR045659">
    <property type="entry name" value="LptD_2"/>
</dbReference>
<gene>
    <name evidence="2" type="ORF">SAMN05421823_102446</name>
</gene>
<evidence type="ECO:0000313" key="2">
    <source>
        <dbReference type="EMBL" id="SDK32310.1"/>
    </source>
</evidence>
<accession>A0A1G9B021</accession>
<name>A0A1G9B021_9BACT</name>
<dbReference type="GO" id="GO:1990351">
    <property type="term" value="C:transporter complex"/>
    <property type="evidence" value="ECO:0007669"/>
    <property type="project" value="TreeGrafter"/>
</dbReference>
<reference evidence="2 3" key="1">
    <citation type="submission" date="2016-10" db="EMBL/GenBank/DDBJ databases">
        <authorList>
            <person name="de Groot N.N."/>
        </authorList>
    </citation>
    <scope>NUCLEOTIDE SEQUENCE [LARGE SCALE GENOMIC DNA]</scope>
    <source>
        <strain evidence="2 3">DSM 25186</strain>
    </source>
</reference>
<dbReference type="PANTHER" id="PTHR30189:SF1">
    <property type="entry name" value="LPS-ASSEMBLY PROTEIN LPTD"/>
    <property type="match status" value="1"/>
</dbReference>
<feature type="domain" description="LPS-assembly protein LptD central" evidence="1">
    <location>
        <begin position="226"/>
        <end position="721"/>
    </location>
</feature>
<proteinExistence type="predicted"/>
<protein>
    <recommendedName>
        <fullName evidence="1">LPS-assembly protein LptD central domain-containing protein</fullName>
    </recommendedName>
</protein>
<sequence length="914" mass="102707">MKQIDGLGTFANQKRTFGLTALRHFCLLIFCFFAIQVASAQVSSPADSTVTPLPSDTSGIAADSTVAADTLQPTGDIKTTINYSARDSIRFNVRTQEIYLYGDAKIEYGDITLKADTIEINWANNTLTARGGVDSTGRTIGTPEFTEGADNYVAENIRYNFVSRKGIISGIVTQQGEGYIHGERVKKNELDELFIRRAKYTTCNLPDPHFEISAPKIKVIPGDKLISGPFNLVIADIPTPLGFAFGMFPTPRTRSSGIVMPVYGEADTRGFFLRDGGYYWAVSDYLGLQFLGNIYTKGSWGLSTQGTYRKRYAYSGSFNLRFNNTKSGTEGLEDTRKEFWVNWSHSPQTRKNGRFAVSINAGSSSFNTLNSFSTDAYLSNAFNSSISYSNRFSIGQAQFNYGVNLRQSQNTSTGTVNFTLPDINLGMNRIYPFAPAGSAPKNWLQKIGLSYNFTATNRISNEIPKDIYAFDNIITPDEVSVDEVRQPNIPFNFQNLPTILSNAQAGARHTIPVSTSFSLFNYINVSPSLNYEEVWFLKRQVYTWNAVDDTLNARTEQGFYRAYSGSASLGFSTRLYGMYRFGSGNGKVQAIRHVINPSLSLGYRPDFSDPVFGIYQQDVQIDRAGTLQRVNPFLGSVYSAPAAGKSGSVSFSLNNNLEMKVREENDTAQTFKKVSLLDNFGISTSYNLAADSFALSPINWNARTRILGQIDINISGTIDPYQYAILDQRDGVVTRQRRVNAYAFDWKSRKFGQLSRTTVSLSTNLNPQALKREQQTREALDEARTPENNEEINRIQQNPDQYVDFNIPWSFRVSYNLSYSRVGYFDSSVRQSLSFSGDLSITEKWKLSFTSAYDFEAKDFGFTTISINRDLHCWTMAFNWIPFGQRQSYTFDLRAQASLLQDLKLSRRRSWYDR</sequence>
<dbReference type="Pfam" id="PF19838">
    <property type="entry name" value="LptD_2"/>
    <property type="match status" value="1"/>
</dbReference>
<dbReference type="InterPro" id="IPR050218">
    <property type="entry name" value="LptD"/>
</dbReference>
<organism evidence="2 3">
    <name type="scientific">Catalinimonas alkaloidigena</name>
    <dbReference type="NCBI Taxonomy" id="1075417"/>
    <lineage>
        <taxon>Bacteria</taxon>
        <taxon>Pseudomonadati</taxon>
        <taxon>Bacteroidota</taxon>
        <taxon>Cytophagia</taxon>
        <taxon>Cytophagales</taxon>
        <taxon>Catalimonadaceae</taxon>
        <taxon>Catalinimonas</taxon>
    </lineage>
</organism>
<dbReference type="EMBL" id="FNFO01000002">
    <property type="protein sequence ID" value="SDK32310.1"/>
    <property type="molecule type" value="Genomic_DNA"/>
</dbReference>
<dbReference type="STRING" id="1075417.SAMN05421823_102446"/>
<keyword evidence="3" id="KW-1185">Reference proteome</keyword>
<dbReference type="Proteomes" id="UP000198510">
    <property type="component" value="Unassembled WGS sequence"/>
</dbReference>